<proteinExistence type="predicted"/>
<dbReference type="EMBL" id="QKXC01000167">
    <property type="protein sequence ID" value="RBR14475.1"/>
    <property type="molecule type" value="Genomic_DNA"/>
</dbReference>
<dbReference type="Pfam" id="PF06985">
    <property type="entry name" value="HET"/>
    <property type="match status" value="1"/>
</dbReference>
<comment type="caution">
    <text evidence="2">The sequence shown here is derived from an EMBL/GenBank/DDBJ whole genome shotgun (WGS) entry which is preliminary data.</text>
</comment>
<reference evidence="2 3" key="1">
    <citation type="submission" date="2018-06" db="EMBL/GenBank/DDBJ databases">
        <title>Fusarium incarnatum-equiseti species complex species 28.</title>
        <authorList>
            <person name="Gardiner D.M."/>
        </authorList>
    </citation>
    <scope>NUCLEOTIDE SEQUENCE [LARGE SCALE GENOMIC DNA]</scope>
    <source>
        <strain evidence="2 3">FIESC_28</strain>
    </source>
</reference>
<sequence>MEEKPDVHIVARVDRRKLDLIQSHIASDLPRSKSDFLLVYTTKPIEEIFKFGLRGSDIQDIRPEPDKVDPALPEDWGFTSTTSDGICKYCQLVLHPNAPSLVQHHPNLQQLVNWSDTCICCKWLNMSIKSGSPSLVALYEEEDLALRDENSTSCPLTVELIQHEKSTRALCWVGDRDLYRNCGAALTITTPNRLGDLASRRFWIHPDELDESKPRQRQDLIKNWMSECDDHEICKACLPDTRSLPLPNRVLDLTGSLDLPMSGDDIVVRLRETNKDEVGTYTTLSYCWGSDSKQNFMTTHATWEDHKSGIPFFSLPLTHREAILTTLHLGIRYIWIDSLCIIQDSHEDWQIESAKMGSVYSNAHITFAATSSSSPDGGLHTPFTGARTVDIHGELTYIRFESHLTIDASSEPLNTRSWTLQEAVLPSRLVCFGQEQWLWKCPSRYATEDGLIDGPRYIDNGLPQWPALTHEGPGEDGKNYLRNWYRLITNYSKRDLTYESDKQNAIAGLVDMFQKQTGYTYLAGLWQEDLAAGLTWEATKRGIIRQSSNAPSWSWLSVKGPIKGLDYKTPTTPMIELIEVNRASNISLTVKGKILRATLGQRSVTQESRHYIVAEPNSSDILGEAFLDTRLPDDLEMMDITCLFVLQMDGDKEYFVLILSGDKKEHGRLGIGVVWKSYEDPEMGSDVLERAGEGTVTLV</sequence>
<feature type="domain" description="Heterokaryon incompatibility" evidence="1">
    <location>
        <begin position="281"/>
        <end position="422"/>
    </location>
</feature>
<dbReference type="GeneID" id="41997147"/>
<dbReference type="AlphaFoldDB" id="A0A366RE26"/>
<organism evidence="2 3">
    <name type="scientific">Fusarium coffeatum</name>
    <dbReference type="NCBI Taxonomy" id="231269"/>
    <lineage>
        <taxon>Eukaryota</taxon>
        <taxon>Fungi</taxon>
        <taxon>Dikarya</taxon>
        <taxon>Ascomycota</taxon>
        <taxon>Pezizomycotina</taxon>
        <taxon>Sordariomycetes</taxon>
        <taxon>Hypocreomycetidae</taxon>
        <taxon>Hypocreales</taxon>
        <taxon>Nectriaceae</taxon>
        <taxon>Fusarium</taxon>
        <taxon>Fusarium incarnatum-equiseti species complex</taxon>
    </lineage>
</organism>
<evidence type="ECO:0000259" key="1">
    <source>
        <dbReference type="Pfam" id="PF06985"/>
    </source>
</evidence>
<name>A0A366RE26_9HYPO</name>
<dbReference type="RefSeq" id="XP_031014110.1">
    <property type="nucleotide sequence ID" value="XM_031161851.1"/>
</dbReference>
<keyword evidence="3" id="KW-1185">Reference proteome</keyword>
<gene>
    <name evidence="2" type="ORF">FIESC28_07711</name>
</gene>
<dbReference type="InterPro" id="IPR010730">
    <property type="entry name" value="HET"/>
</dbReference>
<accession>A0A366RE26</accession>
<evidence type="ECO:0000313" key="3">
    <source>
        <dbReference type="Proteomes" id="UP000253153"/>
    </source>
</evidence>
<evidence type="ECO:0000313" key="2">
    <source>
        <dbReference type="EMBL" id="RBR14475.1"/>
    </source>
</evidence>
<dbReference type="PANTHER" id="PTHR33112">
    <property type="entry name" value="DOMAIN PROTEIN, PUTATIVE-RELATED"/>
    <property type="match status" value="1"/>
</dbReference>
<protein>
    <recommendedName>
        <fullName evidence="1">Heterokaryon incompatibility domain-containing protein</fullName>
    </recommendedName>
</protein>
<dbReference type="OrthoDB" id="5347061at2759"/>
<dbReference type="PANTHER" id="PTHR33112:SF16">
    <property type="entry name" value="HETEROKARYON INCOMPATIBILITY DOMAIN-CONTAINING PROTEIN"/>
    <property type="match status" value="1"/>
</dbReference>
<dbReference type="Proteomes" id="UP000253153">
    <property type="component" value="Unassembled WGS sequence"/>
</dbReference>